<dbReference type="Gene3D" id="3.40.50.720">
    <property type="entry name" value="NAD(P)-binding Rossmann-like Domain"/>
    <property type="match status" value="1"/>
</dbReference>
<keyword evidence="5" id="KW-1185">Reference proteome</keyword>
<name>A0A495J867_9SPHI</name>
<comment type="caution">
    <text evidence="4">The sequence shown here is derived from an EMBL/GenBank/DDBJ whole genome shotgun (WGS) entry which is preliminary data.</text>
</comment>
<dbReference type="InterPro" id="IPR002347">
    <property type="entry name" value="SDR_fam"/>
</dbReference>
<evidence type="ECO:0000313" key="5">
    <source>
        <dbReference type="Proteomes" id="UP000268007"/>
    </source>
</evidence>
<protein>
    <submittedName>
        <fullName evidence="4">NADP-dependent 3-hydroxy acid dehydrogenase YdfG</fullName>
    </submittedName>
</protein>
<dbReference type="EMBL" id="RBKU01000001">
    <property type="protein sequence ID" value="RKR84953.1"/>
    <property type="molecule type" value="Genomic_DNA"/>
</dbReference>
<dbReference type="PANTHER" id="PTHR44169">
    <property type="entry name" value="NADPH-DEPENDENT 1-ACYLDIHYDROXYACETONE PHOSPHATE REDUCTASE"/>
    <property type="match status" value="1"/>
</dbReference>
<evidence type="ECO:0000256" key="2">
    <source>
        <dbReference type="ARBA" id="ARBA00023002"/>
    </source>
</evidence>
<accession>A0A495J867</accession>
<sequence>MKNTKKVILVTGASAGMGLEMAKELLHDGHTVYGAARRVNRMDGIKALGVKIIPLDVTSEASMVAAINQIITAEGRIDVLINNAGFGSYGPIENVSIADAKYQLDVNVFGAARLMQLVLPHMRSRQYGRIINISSIGGKFATALGGWYHASKFALEALSDSLRNEVEQFGIDVVVIEPGGVKSEWSSIAADNLKKNTGNMVYNSLMDRFDAAIKKTQANNAEPIVIVNLVRKAIAAKKPKTRYSGGYMAKAALFMRKILPDRLFDKMLMSQLK</sequence>
<dbReference type="OrthoDB" id="1235794at2"/>
<gene>
    <name evidence="4" type="ORF">BDD43_5206</name>
</gene>
<proteinExistence type="inferred from homology"/>
<dbReference type="RefSeq" id="WP_121200948.1">
    <property type="nucleotide sequence ID" value="NZ_RBKU01000001.1"/>
</dbReference>
<organism evidence="4 5">
    <name type="scientific">Mucilaginibacter gracilis</name>
    <dbReference type="NCBI Taxonomy" id="423350"/>
    <lineage>
        <taxon>Bacteria</taxon>
        <taxon>Pseudomonadati</taxon>
        <taxon>Bacteroidota</taxon>
        <taxon>Sphingobacteriia</taxon>
        <taxon>Sphingobacteriales</taxon>
        <taxon>Sphingobacteriaceae</taxon>
        <taxon>Mucilaginibacter</taxon>
    </lineage>
</organism>
<dbReference type="SUPFAM" id="SSF51735">
    <property type="entry name" value="NAD(P)-binding Rossmann-fold domains"/>
    <property type="match status" value="1"/>
</dbReference>
<reference evidence="4 5" key="1">
    <citation type="submission" date="2018-10" db="EMBL/GenBank/DDBJ databases">
        <title>Genomic Encyclopedia of Archaeal and Bacterial Type Strains, Phase II (KMG-II): from individual species to whole genera.</title>
        <authorList>
            <person name="Goeker M."/>
        </authorList>
    </citation>
    <scope>NUCLEOTIDE SEQUENCE [LARGE SCALE GENOMIC DNA]</scope>
    <source>
        <strain evidence="4 5">DSM 18602</strain>
    </source>
</reference>
<dbReference type="NCBIfam" id="NF004826">
    <property type="entry name" value="PRK06182.1"/>
    <property type="match status" value="1"/>
</dbReference>
<evidence type="ECO:0000256" key="1">
    <source>
        <dbReference type="ARBA" id="ARBA00006484"/>
    </source>
</evidence>
<evidence type="ECO:0000256" key="3">
    <source>
        <dbReference type="RuleBase" id="RU000363"/>
    </source>
</evidence>
<evidence type="ECO:0000313" key="4">
    <source>
        <dbReference type="EMBL" id="RKR84953.1"/>
    </source>
</evidence>
<dbReference type="PANTHER" id="PTHR44169:SF6">
    <property type="entry name" value="NADPH-DEPENDENT 1-ACYLDIHYDROXYACETONE PHOSPHATE REDUCTASE"/>
    <property type="match status" value="1"/>
</dbReference>
<dbReference type="PRINTS" id="PR00081">
    <property type="entry name" value="GDHRDH"/>
</dbReference>
<dbReference type="AlphaFoldDB" id="A0A495J867"/>
<comment type="similarity">
    <text evidence="1 3">Belongs to the short-chain dehydrogenases/reductases (SDR) family.</text>
</comment>
<dbReference type="InterPro" id="IPR036291">
    <property type="entry name" value="NAD(P)-bd_dom_sf"/>
</dbReference>
<dbReference type="CDD" id="cd05374">
    <property type="entry name" value="17beta-HSD-like_SDR_c"/>
    <property type="match status" value="1"/>
</dbReference>
<dbReference type="PRINTS" id="PR00080">
    <property type="entry name" value="SDRFAMILY"/>
</dbReference>
<dbReference type="GO" id="GO:0016491">
    <property type="term" value="F:oxidoreductase activity"/>
    <property type="evidence" value="ECO:0007669"/>
    <property type="project" value="UniProtKB-KW"/>
</dbReference>
<dbReference type="Pfam" id="PF00106">
    <property type="entry name" value="adh_short"/>
    <property type="match status" value="1"/>
</dbReference>
<keyword evidence="2" id="KW-0560">Oxidoreductase</keyword>
<dbReference type="Proteomes" id="UP000268007">
    <property type="component" value="Unassembled WGS sequence"/>
</dbReference>